<comment type="caution">
    <text evidence="1">The sequence shown here is derived from an EMBL/GenBank/DDBJ whole genome shotgun (WGS) entry which is preliminary data.</text>
</comment>
<accession>A0ABP9QLH8</accession>
<sequence length="152" mass="15666">MTYYTSSTTALRFYDASSCSNTGPFAINFNGSAFPTATASTAWAAGNVIDLSTMTRYVQVPYTSAATTSPSLTVTFTNSGTTAGTTTTQQIVITNGSGKVLAVALAGVGSTQTTITATDTVTAGSSGSFYVLFTRVSDTTGGLRVWQTELTK</sequence>
<gene>
    <name evidence="1" type="ORF">GCM10025770_17010</name>
</gene>
<evidence type="ECO:0000313" key="1">
    <source>
        <dbReference type="EMBL" id="GAA5163964.1"/>
    </source>
</evidence>
<reference evidence="2" key="1">
    <citation type="journal article" date="2019" name="Int. J. Syst. Evol. Microbiol.">
        <title>The Global Catalogue of Microorganisms (GCM) 10K type strain sequencing project: providing services to taxonomists for standard genome sequencing and annotation.</title>
        <authorList>
            <consortium name="The Broad Institute Genomics Platform"/>
            <consortium name="The Broad Institute Genome Sequencing Center for Infectious Disease"/>
            <person name="Wu L."/>
            <person name="Ma J."/>
        </authorList>
    </citation>
    <scope>NUCLEOTIDE SEQUENCE [LARGE SCALE GENOMIC DNA]</scope>
    <source>
        <strain evidence="2">JCM 18715</strain>
    </source>
</reference>
<evidence type="ECO:0000313" key="2">
    <source>
        <dbReference type="Proteomes" id="UP001500547"/>
    </source>
</evidence>
<proteinExistence type="predicted"/>
<protein>
    <submittedName>
        <fullName evidence="1">Uncharacterized protein</fullName>
    </submittedName>
</protein>
<organism evidence="1 2">
    <name type="scientific">Viridibacterium curvum</name>
    <dbReference type="NCBI Taxonomy" id="1101404"/>
    <lineage>
        <taxon>Bacteria</taxon>
        <taxon>Pseudomonadati</taxon>
        <taxon>Pseudomonadota</taxon>
        <taxon>Betaproteobacteria</taxon>
        <taxon>Rhodocyclales</taxon>
        <taxon>Rhodocyclaceae</taxon>
        <taxon>Viridibacterium</taxon>
    </lineage>
</organism>
<name>A0ABP9QLH8_9RHOO</name>
<dbReference type="EMBL" id="BAABLD010000008">
    <property type="protein sequence ID" value="GAA5163964.1"/>
    <property type="molecule type" value="Genomic_DNA"/>
</dbReference>
<dbReference type="Proteomes" id="UP001500547">
    <property type="component" value="Unassembled WGS sequence"/>
</dbReference>
<keyword evidence="2" id="KW-1185">Reference proteome</keyword>